<dbReference type="AlphaFoldDB" id="A0A212LEE4"/>
<dbReference type="SUPFAM" id="SSF48208">
    <property type="entry name" value="Six-hairpin glycosidases"/>
    <property type="match status" value="1"/>
</dbReference>
<dbReference type="RefSeq" id="WP_288196169.1">
    <property type="nucleotide sequence ID" value="NZ_LT608334.1"/>
</dbReference>
<protein>
    <submittedName>
        <fullName evidence="3">Putative bile acid beta-glucosidase</fullName>
    </submittedName>
</protein>
<reference evidence="3" key="1">
    <citation type="submission" date="2016-08" db="EMBL/GenBank/DDBJ databases">
        <authorList>
            <person name="Seilhamer J.J."/>
        </authorList>
    </citation>
    <scope>NUCLEOTIDE SEQUENCE</scope>
    <source>
        <strain evidence="3">86</strain>
    </source>
</reference>
<feature type="domain" description="Glycosyl-hydrolase family 116 catalytic region" evidence="1">
    <location>
        <begin position="468"/>
        <end position="774"/>
    </location>
</feature>
<dbReference type="InterPro" id="IPR024462">
    <property type="entry name" value="GH116_N"/>
</dbReference>
<proteinExistence type="predicted"/>
<feature type="domain" description="Glycosyl-hydrolase family 116 N-terminal" evidence="2">
    <location>
        <begin position="23"/>
        <end position="350"/>
    </location>
</feature>
<name>A0A212LEE4_9HYPH</name>
<dbReference type="GO" id="GO:0004553">
    <property type="term" value="F:hydrolase activity, hydrolyzing O-glycosyl compounds"/>
    <property type="evidence" value="ECO:0007669"/>
    <property type="project" value="InterPro"/>
</dbReference>
<dbReference type="PANTHER" id="PTHR12654">
    <property type="entry name" value="BILE ACID BETA-GLUCOSIDASE-RELATED"/>
    <property type="match status" value="1"/>
</dbReference>
<evidence type="ECO:0000313" key="3">
    <source>
        <dbReference type="EMBL" id="SCM75860.1"/>
    </source>
</evidence>
<dbReference type="InterPro" id="IPR006775">
    <property type="entry name" value="GH116_catalytic"/>
</dbReference>
<dbReference type="Pfam" id="PF12215">
    <property type="entry name" value="Glyco_hydr_116N"/>
    <property type="match status" value="1"/>
</dbReference>
<organism evidence="3">
    <name type="scientific">uncultured Pleomorphomonas sp</name>
    <dbReference type="NCBI Taxonomy" id="442121"/>
    <lineage>
        <taxon>Bacteria</taxon>
        <taxon>Pseudomonadati</taxon>
        <taxon>Pseudomonadota</taxon>
        <taxon>Alphaproteobacteria</taxon>
        <taxon>Hyphomicrobiales</taxon>
        <taxon>Pleomorphomonadaceae</taxon>
        <taxon>Pleomorphomonas</taxon>
        <taxon>environmental samples</taxon>
    </lineage>
</organism>
<dbReference type="Pfam" id="PF04685">
    <property type="entry name" value="DUF608"/>
    <property type="match status" value="1"/>
</dbReference>
<dbReference type="Gene3D" id="1.50.10.10">
    <property type="match status" value="1"/>
</dbReference>
<dbReference type="InterPro" id="IPR008928">
    <property type="entry name" value="6-hairpin_glycosidase_sf"/>
</dbReference>
<gene>
    <name evidence="3" type="ORF">KL86PLE_30307</name>
</gene>
<dbReference type="EMBL" id="FMJD01000007">
    <property type="protein sequence ID" value="SCM75860.1"/>
    <property type="molecule type" value="Genomic_DNA"/>
</dbReference>
<sequence>MWDDLQTIEPHFHYSGERSRYIAFPLGGLGTGGFSISGSGRLVDWSIRNRPALQSYNGYSHFAIKVERDGTLVDARVLNGPYDLNPAGAPGMRKMFDGFGHGANRQTLAGVPHFRSVDFYGRFPTADLVFADERFPGAVRLTAFSPFIPHDDRNSSMPVAMLEFEIVNTSKDRLDYTLAGTLGNYGSNSGVHRFVSNDGLHALHLSSADPDLAETVRGDLTIATDAPFIEHTDYHFRGQWFDDLAVYWKEFARPGPLPTRHYDHPRSRHMYAQPEHATLGARLSLASGESRRIRFAIAWNFPQGDVYWAYRDKPDGAIPDRPTPRWTNYYSTLWPSSLASARDALSRWDDLAARTFAFRDGLFGSTLPAEVKDAASATLALLRTATVIRLEGGELWGWEGQHTQDGSCEGTCTHVWNYQQALPHLFPAVERTLRETEFAYNMLPSGGLTFRQKLPLGSGFDIIGPCADGHFGAIVKTCRDWKLSGDTDWLRRQWPKVRKALEYAWSPDNPDRWDPGKTGILSGRQHQTLDMELFGPNSWLGSIYVAALLAASEMAAALGETDFAAETRRLGEAGASHIDRQLFNGRWYIQKIDLSDKSILEPFDVGRNAGVLADRFMDVYWSDEFGEIKYQMGEGCISDQILGAWHAEVAGLGSFLDASHVQTALKAIHANNFRPTLADHFNPCRNYAFEDEGGLLIATYPEGIRQPMVAAPYAEEVWTGIEYMAASHMIMHGLVDEGMDIVRAARARHSGAERNPWNDIECGSYYARSMSAWQLVNAFSGLSADLVAGELRFAPKMSGDFVLFWSVGEGFGTLRRTGKRLSITVDGGRLAVAKVVVDGTAYDLSRPLAAGDTKLLGEE</sequence>
<evidence type="ECO:0000259" key="2">
    <source>
        <dbReference type="Pfam" id="PF12215"/>
    </source>
</evidence>
<dbReference type="InterPro" id="IPR012341">
    <property type="entry name" value="6hp_glycosidase-like_sf"/>
</dbReference>
<dbReference type="InterPro" id="IPR052566">
    <property type="entry name" value="Non-lysos_glucosylceramidase"/>
</dbReference>
<dbReference type="GO" id="GO:0005975">
    <property type="term" value="P:carbohydrate metabolic process"/>
    <property type="evidence" value="ECO:0007669"/>
    <property type="project" value="InterPro"/>
</dbReference>
<evidence type="ECO:0000259" key="1">
    <source>
        <dbReference type="Pfam" id="PF04685"/>
    </source>
</evidence>
<accession>A0A212LEE4</accession>
<dbReference type="PANTHER" id="PTHR12654:SF0">
    <property type="entry name" value="NON-LYSOSOMAL GLUCOSYLCERAMIDASE"/>
    <property type="match status" value="1"/>
</dbReference>